<dbReference type="InterPro" id="IPR000504">
    <property type="entry name" value="RRM_dom"/>
</dbReference>
<organism evidence="5 6">
    <name type="scientific">Hyalella azteca</name>
    <name type="common">Amphipod</name>
    <dbReference type="NCBI Taxonomy" id="294128"/>
    <lineage>
        <taxon>Eukaryota</taxon>
        <taxon>Metazoa</taxon>
        <taxon>Ecdysozoa</taxon>
        <taxon>Arthropoda</taxon>
        <taxon>Crustacea</taxon>
        <taxon>Multicrustacea</taxon>
        <taxon>Malacostraca</taxon>
        <taxon>Eumalacostraca</taxon>
        <taxon>Peracarida</taxon>
        <taxon>Amphipoda</taxon>
        <taxon>Senticaudata</taxon>
        <taxon>Talitrida</taxon>
        <taxon>Talitroidea</taxon>
        <taxon>Hyalellidae</taxon>
        <taxon>Hyalella</taxon>
    </lineage>
</organism>
<feature type="compositionally biased region" description="Low complexity" evidence="3">
    <location>
        <begin position="341"/>
        <end position="354"/>
    </location>
</feature>
<dbReference type="Pfam" id="PF00076">
    <property type="entry name" value="RRM_1"/>
    <property type="match status" value="2"/>
</dbReference>
<dbReference type="AlphaFoldDB" id="A0A8B7P9G9"/>
<evidence type="ECO:0000256" key="3">
    <source>
        <dbReference type="SAM" id="MobiDB-lite"/>
    </source>
</evidence>
<dbReference type="InterPro" id="IPR012677">
    <property type="entry name" value="Nucleotide-bd_a/b_plait_sf"/>
</dbReference>
<feature type="region of interest" description="Disordered" evidence="3">
    <location>
        <begin position="1"/>
        <end position="20"/>
    </location>
</feature>
<keyword evidence="1 2" id="KW-0694">RNA-binding</keyword>
<dbReference type="Gene3D" id="3.30.70.330">
    <property type="match status" value="2"/>
</dbReference>
<dbReference type="InterPro" id="IPR035979">
    <property type="entry name" value="RBD_domain_sf"/>
</dbReference>
<dbReference type="PANTHER" id="PTHR21245">
    <property type="entry name" value="HETEROGENEOUS NUCLEAR RIBONUCLEOPROTEIN"/>
    <property type="match status" value="1"/>
</dbReference>
<gene>
    <name evidence="6" type="primary">LOC108678749</name>
</gene>
<name>A0A8B7P9G9_HYAAZ</name>
<evidence type="ECO:0000256" key="1">
    <source>
        <dbReference type="ARBA" id="ARBA00022884"/>
    </source>
</evidence>
<dbReference type="PROSITE" id="PS50102">
    <property type="entry name" value="RRM"/>
    <property type="match status" value="2"/>
</dbReference>
<feature type="domain" description="RRM" evidence="4">
    <location>
        <begin position="119"/>
        <end position="189"/>
    </location>
</feature>
<accession>A0A8B7P9G9</accession>
<protein>
    <submittedName>
        <fullName evidence="6">APOBEC1 complementation factor</fullName>
    </submittedName>
</protein>
<dbReference type="OrthoDB" id="3800936at2759"/>
<dbReference type="GeneID" id="108678749"/>
<dbReference type="FunFam" id="3.30.70.330:FF:000022">
    <property type="entry name" value="APOBEC1 complementation factor isoform X1"/>
    <property type="match status" value="1"/>
</dbReference>
<dbReference type="SMART" id="SM00360">
    <property type="entry name" value="RRM"/>
    <property type="match status" value="2"/>
</dbReference>
<dbReference type="Proteomes" id="UP000694843">
    <property type="component" value="Unplaced"/>
</dbReference>
<dbReference type="KEGG" id="hazt:108678749"/>
<reference evidence="6" key="1">
    <citation type="submission" date="2025-08" db="UniProtKB">
        <authorList>
            <consortium name="RefSeq"/>
        </authorList>
    </citation>
    <scope>IDENTIFICATION</scope>
    <source>
        <tissue evidence="6">Whole organism</tissue>
    </source>
</reference>
<dbReference type="RefSeq" id="XP_018022703.1">
    <property type="nucleotide sequence ID" value="XM_018167214.2"/>
</dbReference>
<feature type="region of interest" description="Disordered" evidence="3">
    <location>
        <begin position="330"/>
        <end position="362"/>
    </location>
</feature>
<proteinExistence type="predicted"/>
<evidence type="ECO:0000256" key="2">
    <source>
        <dbReference type="PROSITE-ProRule" id="PRU00176"/>
    </source>
</evidence>
<evidence type="ECO:0000313" key="6">
    <source>
        <dbReference type="RefSeq" id="XP_018022703.1"/>
    </source>
</evidence>
<evidence type="ECO:0000259" key="4">
    <source>
        <dbReference type="PROSITE" id="PS50102"/>
    </source>
</evidence>
<keyword evidence="5" id="KW-1185">Reference proteome</keyword>
<sequence length="425" mass="47717">MAESISVIGGGHPVRRDENKKNNRLFVGSLDRTKTDVDVSRAMKELVDGVISVIMYPSPQEKTQNRGYAFVEFDSHENAVKAREYLRNNPPKLWGVSQIKVDWAEPENEVDAETMSKVKVLFVRQLAQSTSEEKLRKVFERFGALDRVKRQHDHAFIHFNEREHAAEALKQTNNTKLDGNVIEVQWSKPVTRDQQKLRRRDKPQQNFPMFAHAFLNTGHLQYLSPQLPTHLPVMQPHIEGHPLYSSHISNVNLYRGEPLMPAGPPGRFTNAVLQPPPLGPHAFEAPQQQVSSAALTATSLLEDGPRTAHGPHQLGSAPGALRASIAPQVDTRPYPVPSMTQQHHQQQQQQQQQQLPLPLFSPPRTLSQAQLPFVGSPIPLHHSGAFAPYYANGLDLQHMGPFLAPGLPIQYLPYQEIPVSSYSEQ</sequence>
<dbReference type="SUPFAM" id="SSF54928">
    <property type="entry name" value="RNA-binding domain, RBD"/>
    <property type="match status" value="2"/>
</dbReference>
<dbReference type="GO" id="GO:0003723">
    <property type="term" value="F:RNA binding"/>
    <property type="evidence" value="ECO:0007669"/>
    <property type="project" value="UniProtKB-UniRule"/>
</dbReference>
<evidence type="ECO:0000313" key="5">
    <source>
        <dbReference type="Proteomes" id="UP000694843"/>
    </source>
</evidence>
<feature type="domain" description="RRM" evidence="4">
    <location>
        <begin position="23"/>
        <end position="106"/>
    </location>
</feature>